<evidence type="ECO:0000256" key="5">
    <source>
        <dbReference type="ARBA" id="ARBA00023003"/>
    </source>
</evidence>
<evidence type="ECO:0000259" key="8">
    <source>
        <dbReference type="Pfam" id="PF04984"/>
    </source>
</evidence>
<proteinExistence type="inferred from homology"/>
<dbReference type="GO" id="GO:0099000">
    <property type="term" value="P:symbiont genome ejection through host cell envelope, contractile tail mechanism"/>
    <property type="evidence" value="ECO:0007669"/>
    <property type="project" value="UniProtKB-KW"/>
</dbReference>
<evidence type="ECO:0000259" key="9">
    <source>
        <dbReference type="Pfam" id="PF17482"/>
    </source>
</evidence>
<evidence type="ECO:0000256" key="3">
    <source>
        <dbReference type="ARBA" id="ARBA00022732"/>
    </source>
</evidence>
<name>A0A8S5MSU4_9CAUD</name>
<dbReference type="GO" id="GO:0098027">
    <property type="term" value="C:virus tail, sheath"/>
    <property type="evidence" value="ECO:0007669"/>
    <property type="project" value="UniProtKB-KW"/>
</dbReference>
<dbReference type="PIRSF" id="PIRSF007349">
    <property type="entry name" value="Tsp_L"/>
    <property type="match status" value="1"/>
</dbReference>
<dbReference type="Pfam" id="PF17482">
    <property type="entry name" value="Phage_sheath_1C"/>
    <property type="match status" value="1"/>
</dbReference>
<dbReference type="InterPro" id="IPR020287">
    <property type="entry name" value="Tail_sheath_C"/>
</dbReference>
<organism evidence="10">
    <name type="scientific">Siphoviridae sp. ctigT3</name>
    <dbReference type="NCBI Taxonomy" id="2826434"/>
    <lineage>
        <taxon>Viruses</taxon>
        <taxon>Duplodnaviria</taxon>
        <taxon>Heunggongvirae</taxon>
        <taxon>Uroviricota</taxon>
        <taxon>Caudoviricetes</taxon>
    </lineage>
</organism>
<evidence type="ECO:0000256" key="6">
    <source>
        <dbReference type="ARBA" id="ARBA00023009"/>
    </source>
</evidence>
<dbReference type="InterPro" id="IPR035089">
    <property type="entry name" value="Phage_sheath_subtilisin"/>
</dbReference>
<comment type="similarity">
    <text evidence="1">Belongs to the myoviridae tail sheath protein family.</text>
</comment>
<protein>
    <submittedName>
        <fullName evidence="10">Tail component</fullName>
    </submittedName>
</protein>
<keyword evidence="7" id="KW-1160">Virus entry into host cell</keyword>
<reference evidence="10" key="1">
    <citation type="journal article" date="2021" name="Proc. Natl. Acad. Sci. U.S.A.">
        <title>A Catalog of Tens of Thousands of Viruses from Human Metagenomes Reveals Hidden Associations with Chronic Diseases.</title>
        <authorList>
            <person name="Tisza M.J."/>
            <person name="Buck C.B."/>
        </authorList>
    </citation>
    <scope>NUCLEOTIDE SEQUENCE</scope>
    <source>
        <strain evidence="10">CtigT3</strain>
    </source>
</reference>
<keyword evidence="2" id="KW-1162">Viral penetration into host cytoplasm</keyword>
<evidence type="ECO:0000256" key="4">
    <source>
        <dbReference type="ARBA" id="ARBA00022766"/>
    </source>
</evidence>
<dbReference type="EMBL" id="BK014981">
    <property type="protein sequence ID" value="DAD85374.1"/>
    <property type="molecule type" value="Genomic_DNA"/>
</dbReference>
<evidence type="ECO:0000313" key="10">
    <source>
        <dbReference type="EMBL" id="DAD85374.1"/>
    </source>
</evidence>
<feature type="domain" description="Tail sheath protein C-terminal" evidence="9">
    <location>
        <begin position="363"/>
        <end position="476"/>
    </location>
</feature>
<accession>A0A8S5MSU4</accession>
<evidence type="ECO:0000256" key="2">
    <source>
        <dbReference type="ARBA" id="ARBA00022595"/>
    </source>
</evidence>
<evidence type="ECO:0000256" key="7">
    <source>
        <dbReference type="ARBA" id="ARBA00023296"/>
    </source>
</evidence>
<keyword evidence="4" id="KW-1242">Viral contractile tail ejection system</keyword>
<keyword evidence="6" id="KW-1171">Viral genome ejection through host cell envelope</keyword>
<evidence type="ECO:0000256" key="1">
    <source>
        <dbReference type="ARBA" id="ARBA00008005"/>
    </source>
</evidence>
<sequence length="482" mass="52209">MANTAVTGLKTLLIGRMTQGKATPMRPVLVTGDSQGKDLFGRGSELARMNTVYRKNDTIGEVWAIPLEDPTVGTAASGTVTISGTPSVGGILSLYIGADRVQVPVGVENEPSEIAEAAAAAINAKPDLPVTAAASKSQDDAEVEEGYVTISAKNKGANGNDIKLAVNVQGYGAGEETPEGLAVKIDAMAGGTGYPDFEALDFVKAMGDEAYDFILLPYSDVSSLDYFKEVMNDTSGRWSYSKQVYGHVYTCKRGTINELQIFGSARNDQHATIIGVEPDVPSMAVEVLAAYGAQNAAKISIDPARPTQTLELIGITSAPYGKRFVMEERQILLNNGIATQYTEAGYMRVERAITTYQKNRFGDADNSYLDSETLHTLAYILRALRTRITSKYPRHKLASDGTRFGAGQAVVTPSIIRGEIISLYKQLEDKAIVENTALFAKYLIVERNKDDPNRVDVLLPPDLVNQLRIFAVLAQFRLQFNE</sequence>
<feature type="domain" description="Tail sheath protein subtilisin-like" evidence="8">
    <location>
        <begin position="199"/>
        <end position="355"/>
    </location>
</feature>
<dbReference type="Pfam" id="PF04984">
    <property type="entry name" value="Phage_sheath_1"/>
    <property type="match status" value="1"/>
</dbReference>
<dbReference type="InterPro" id="IPR007067">
    <property type="entry name" value="Tail_sheath"/>
</dbReference>
<keyword evidence="5" id="KW-1229">Viral tail sheath protein</keyword>
<keyword evidence="3" id="KW-1227">Viral tail protein</keyword>
<keyword evidence="5" id="KW-0946">Virion</keyword>